<feature type="compositionally biased region" description="Low complexity" evidence="1">
    <location>
        <begin position="204"/>
        <end position="214"/>
    </location>
</feature>
<reference evidence="3 4" key="1">
    <citation type="journal article" date="2018" name="New Phytol.">
        <title>Comparative genomics and transcriptomics depict ericoid mycorrhizal fungi as versatile saprotrophs and plant mutualists.</title>
        <authorList>
            <person name="Martino E."/>
            <person name="Morin E."/>
            <person name="Grelet G.A."/>
            <person name="Kuo A."/>
            <person name="Kohler A."/>
            <person name="Daghino S."/>
            <person name="Barry K.W."/>
            <person name="Cichocki N."/>
            <person name="Clum A."/>
            <person name="Dockter R.B."/>
            <person name="Hainaut M."/>
            <person name="Kuo R.C."/>
            <person name="LaButti K."/>
            <person name="Lindahl B.D."/>
            <person name="Lindquist E.A."/>
            <person name="Lipzen A."/>
            <person name="Khouja H.R."/>
            <person name="Magnuson J."/>
            <person name="Murat C."/>
            <person name="Ohm R.A."/>
            <person name="Singer S.W."/>
            <person name="Spatafora J.W."/>
            <person name="Wang M."/>
            <person name="Veneault-Fourrey C."/>
            <person name="Henrissat B."/>
            <person name="Grigoriev I.V."/>
            <person name="Martin F.M."/>
            <person name="Perotto S."/>
        </authorList>
    </citation>
    <scope>NUCLEOTIDE SEQUENCE [LARGE SCALE GENOMIC DNA]</scope>
    <source>
        <strain evidence="3 4">ATCC 22711</strain>
    </source>
</reference>
<organism evidence="3 4">
    <name type="scientific">Amorphotheca resinae ATCC 22711</name>
    <dbReference type="NCBI Taxonomy" id="857342"/>
    <lineage>
        <taxon>Eukaryota</taxon>
        <taxon>Fungi</taxon>
        <taxon>Dikarya</taxon>
        <taxon>Ascomycota</taxon>
        <taxon>Pezizomycotina</taxon>
        <taxon>Leotiomycetes</taxon>
        <taxon>Helotiales</taxon>
        <taxon>Amorphothecaceae</taxon>
        <taxon>Amorphotheca</taxon>
    </lineage>
</organism>
<dbReference type="RefSeq" id="XP_024723601.1">
    <property type="nucleotide sequence ID" value="XM_024863317.1"/>
</dbReference>
<feature type="region of interest" description="Disordered" evidence="1">
    <location>
        <begin position="483"/>
        <end position="512"/>
    </location>
</feature>
<feature type="compositionally biased region" description="Basic residues" evidence="1">
    <location>
        <begin position="483"/>
        <end position="492"/>
    </location>
</feature>
<evidence type="ECO:0000256" key="1">
    <source>
        <dbReference type="SAM" id="MobiDB-lite"/>
    </source>
</evidence>
<dbReference type="Pfam" id="PF25438">
    <property type="entry name" value="DUF7896"/>
    <property type="match status" value="1"/>
</dbReference>
<feature type="compositionally biased region" description="Basic residues" evidence="1">
    <location>
        <begin position="49"/>
        <end position="58"/>
    </location>
</feature>
<keyword evidence="4" id="KW-1185">Reference proteome</keyword>
<evidence type="ECO:0000313" key="4">
    <source>
        <dbReference type="Proteomes" id="UP000241818"/>
    </source>
</evidence>
<dbReference type="EMBL" id="KZ679007">
    <property type="protein sequence ID" value="PSS25002.1"/>
    <property type="molecule type" value="Genomic_DNA"/>
</dbReference>
<dbReference type="STRING" id="857342.A0A2T3B9K3"/>
<feature type="region of interest" description="Disordered" evidence="1">
    <location>
        <begin position="254"/>
        <end position="284"/>
    </location>
</feature>
<protein>
    <recommendedName>
        <fullName evidence="2">DUF7896 domain-containing protein</fullName>
    </recommendedName>
</protein>
<dbReference type="OrthoDB" id="5377599at2759"/>
<dbReference type="PANTHER" id="PTHR42031">
    <property type="entry name" value="KEY LIME PATHOGENICITY PROTEIN"/>
    <property type="match status" value="1"/>
</dbReference>
<evidence type="ECO:0000313" key="3">
    <source>
        <dbReference type="EMBL" id="PSS25002.1"/>
    </source>
</evidence>
<dbReference type="GeneID" id="36571398"/>
<feature type="domain" description="DUF7896" evidence="2">
    <location>
        <begin position="434"/>
        <end position="522"/>
    </location>
</feature>
<feature type="compositionally biased region" description="Acidic residues" evidence="1">
    <location>
        <begin position="535"/>
        <end position="549"/>
    </location>
</feature>
<sequence>MSFDQRMSAADEQRLKCLLAKQAELQAEIASLHSSSAPTSTPTSQPHRSPIHKQHQQRRRDVPRGMSNYGTTMAQQLSGDRIERSLSQCSAYSMARTSSKGSTSPQYCNFAFTGSMPPSLISDSSQEMPVDPWSPCYTYQPQCSPSQQRQEIEHGLENVGEDPAVWITRTSSIPLTPSPVSIPPSATPIRTRPCIGTPQSYNMTTPTTSTSGSLTNATTLTSNMSRQSSLCNEPLLESMQMMKFNSNTSFFSTDNNGDDPASDQVTLHYTSSHQGGCSSNEEQSHLLRGLGGASHHSQFSHPFPTAAELAQFHCPSFSGENGEKMEKSLSNESTSSSSSSRSKERLKAQIQTAAARPLAPKGDEHAMLRDNSSQSMTRLESKDGSQDKIAISKPTYQRPKHDRVYCNECDDHPDGFRGEHELRRHKDRQHKKVVKKWVCVQPVGLDHPKPILPLSRCKACAQQKKKYNAYYNAAAHLRRAHFRPKAKGRTKTSKVDDANKRGGKAGGDWPSMPELKHWMKEVEELAEYPLTASQQEEDESEDENCDIPEEPSPLAMNSMAGGSFDTSIYTTPDTSFNIYPLSTNESFSMQSMQCLPQYSQQMNCGQNNFDNFSFPQNEPFAFSETSSIFIPQPFDDQSLGLDPVNFSF</sequence>
<feature type="region of interest" description="Disordered" evidence="1">
    <location>
        <begin position="315"/>
        <end position="397"/>
    </location>
</feature>
<feature type="compositionally biased region" description="Low complexity" evidence="1">
    <location>
        <begin position="34"/>
        <end position="46"/>
    </location>
</feature>
<accession>A0A2T3B9K3</accession>
<dbReference type="PANTHER" id="PTHR42031:SF1">
    <property type="entry name" value="KEY LIME PATHOGENICITY PROTEIN"/>
    <property type="match status" value="1"/>
</dbReference>
<dbReference type="AlphaFoldDB" id="A0A2T3B9K3"/>
<feature type="compositionally biased region" description="Polar residues" evidence="1">
    <location>
        <begin position="263"/>
        <end position="281"/>
    </location>
</feature>
<dbReference type="InParanoid" id="A0A2T3B9K3"/>
<feature type="region of interest" description="Disordered" evidence="1">
    <location>
        <begin position="532"/>
        <end position="553"/>
    </location>
</feature>
<feature type="compositionally biased region" description="Low complexity" evidence="1">
    <location>
        <begin position="330"/>
        <end position="340"/>
    </location>
</feature>
<name>A0A2T3B9K3_AMORE</name>
<dbReference type="Proteomes" id="UP000241818">
    <property type="component" value="Unassembled WGS sequence"/>
</dbReference>
<gene>
    <name evidence="3" type="ORF">M430DRAFT_15753</name>
</gene>
<evidence type="ECO:0000259" key="2">
    <source>
        <dbReference type="Pfam" id="PF25438"/>
    </source>
</evidence>
<feature type="region of interest" description="Disordered" evidence="1">
    <location>
        <begin position="194"/>
        <end position="214"/>
    </location>
</feature>
<proteinExistence type="predicted"/>
<dbReference type="InterPro" id="IPR057218">
    <property type="entry name" value="DUF7896"/>
</dbReference>
<feature type="region of interest" description="Disordered" evidence="1">
    <location>
        <begin position="29"/>
        <end position="70"/>
    </location>
</feature>